<dbReference type="SUPFAM" id="SSF54001">
    <property type="entry name" value="Cysteine proteinases"/>
    <property type="match status" value="1"/>
</dbReference>
<protein>
    <submittedName>
        <fullName evidence="8">Trypanothione synthetase, putative</fullName>
        <ecNumber evidence="8">6.3.1.9</ecNumber>
    </submittedName>
</protein>
<dbReference type="GO" id="GO:0005524">
    <property type="term" value="F:ATP binding"/>
    <property type="evidence" value="ECO:0007669"/>
    <property type="project" value="UniProtKB-KW"/>
</dbReference>
<evidence type="ECO:0000313" key="8">
    <source>
        <dbReference type="EMBL" id="AYU80077.1"/>
    </source>
</evidence>
<evidence type="ECO:0000313" key="9">
    <source>
        <dbReference type="Proteomes" id="UP000274082"/>
    </source>
</evidence>
<evidence type="ECO:0000256" key="5">
    <source>
        <dbReference type="ARBA" id="ARBA00022840"/>
    </source>
</evidence>
<dbReference type="PANTHER" id="PTHR30094">
    <property type="entry name" value="BIFUNCTIONAL GLUTATHIONYLSPERMIDINE SYNTHETASE/AMIDASE-RELATED"/>
    <property type="match status" value="1"/>
</dbReference>
<dbReference type="InterPro" id="IPR005494">
    <property type="entry name" value="GSPS_pre-ATP-grasp-like_dom"/>
</dbReference>
<dbReference type="InterPro" id="IPR038765">
    <property type="entry name" value="Papain-like_cys_pep_sf"/>
</dbReference>
<dbReference type="FunFam" id="3.90.1720.10:FF:000011">
    <property type="entry name" value="Trypanothione synthetase, putative"/>
    <property type="match status" value="1"/>
</dbReference>
<dbReference type="Gene3D" id="3.90.1720.10">
    <property type="entry name" value="endopeptidase domain like (from Nostoc punctiforme)"/>
    <property type="match status" value="1"/>
</dbReference>
<keyword evidence="6" id="KW-0460">Magnesium</keyword>
<evidence type="ECO:0000256" key="3">
    <source>
        <dbReference type="ARBA" id="ARBA00022723"/>
    </source>
</evidence>
<dbReference type="VEuPathDB" id="TriTrypDB:LDHU3_27.2730"/>
<evidence type="ECO:0000256" key="4">
    <source>
        <dbReference type="ARBA" id="ARBA00022741"/>
    </source>
</evidence>
<dbReference type="InterPro" id="IPR007921">
    <property type="entry name" value="CHAP_dom"/>
</dbReference>
<keyword evidence="4" id="KW-0547">Nucleotide-binding</keyword>
<dbReference type="VEuPathDB" id="TriTrypDB:LdCL_270024900"/>
<dbReference type="SMR" id="A0A3Q8IGF4"/>
<keyword evidence="5" id="KW-0067">ATP-binding</keyword>
<dbReference type="InterPro" id="IPR051705">
    <property type="entry name" value="Gsp_Synthetase/Amidase"/>
</dbReference>
<evidence type="ECO:0000256" key="2">
    <source>
        <dbReference type="ARBA" id="ARBA00022598"/>
    </source>
</evidence>
<dbReference type="InterPro" id="IPR016185">
    <property type="entry name" value="PreATP-grasp_dom_sf"/>
</dbReference>
<dbReference type="Pfam" id="PF03738">
    <property type="entry name" value="GSP_synth"/>
    <property type="match status" value="1"/>
</dbReference>
<dbReference type="GO" id="GO:0046872">
    <property type="term" value="F:metal ion binding"/>
    <property type="evidence" value="ECO:0007669"/>
    <property type="project" value="UniProtKB-KW"/>
</dbReference>
<dbReference type="SUPFAM" id="SSF56059">
    <property type="entry name" value="Glutathione synthetase ATP-binding domain-like"/>
    <property type="match status" value="1"/>
</dbReference>
<organism evidence="8 9">
    <name type="scientific">Leishmania donovani</name>
    <dbReference type="NCBI Taxonomy" id="5661"/>
    <lineage>
        <taxon>Eukaryota</taxon>
        <taxon>Discoba</taxon>
        <taxon>Euglenozoa</taxon>
        <taxon>Kinetoplastea</taxon>
        <taxon>Metakinetoplastina</taxon>
        <taxon>Trypanosomatida</taxon>
        <taxon>Trypanosomatidae</taxon>
        <taxon>Leishmaniinae</taxon>
        <taxon>Leishmania</taxon>
    </lineage>
</organism>
<reference evidence="8 9" key="1">
    <citation type="journal article" date="2018" name="Sci. Rep.">
        <title>A complete Leishmania donovani reference genome identifies novel genetic variations associated with virulence.</title>
        <authorList>
            <person name="Lypaczewski P."/>
            <person name="Hoshizaki J."/>
            <person name="Zhang W.-W."/>
            <person name="McCall L.-I."/>
            <person name="Torcivia-Rodriguez J."/>
            <person name="Simonyan V."/>
            <person name="Kaur A."/>
            <person name="Dewar K."/>
            <person name="Matlashewski G."/>
        </authorList>
    </citation>
    <scope>NUCLEOTIDE SEQUENCE [LARGE SCALE GENOMIC DNA]</scope>
    <source>
        <strain evidence="8 9">LdCL</strain>
    </source>
</reference>
<feature type="domain" description="Peptidase C51" evidence="7">
    <location>
        <begin position="34"/>
        <end position="174"/>
    </location>
</feature>
<keyword evidence="9" id="KW-1185">Reference proteome</keyword>
<dbReference type="PANTHER" id="PTHR30094:SF17">
    <property type="entry name" value="SYNTHETASE, PUTATIVE-RELATED"/>
    <property type="match status" value="1"/>
</dbReference>
<dbReference type="Proteomes" id="UP000274082">
    <property type="component" value="Chromosome 27"/>
</dbReference>
<keyword evidence="2 8" id="KW-0436">Ligase</keyword>
<dbReference type="GO" id="GO:0047479">
    <property type="term" value="F:trypanothione synthase activity"/>
    <property type="evidence" value="ECO:0007669"/>
    <property type="project" value="UniProtKB-EC"/>
</dbReference>
<sequence length="652" mass="74197">MSSLPRASVSFNRPGHIPFGAVQGYAPGGVPAYSNKHDHYFSGERSIEGNIFFGFKYQCVEFARRWLLVRKGLVLPDVNWACHIFQLKEVRDAATAESFAVLPVRNGTGTKPEADALLVYPSTATNPVGHVGAITEVGDDYVCVADQNYRFHKWESSYAYKLKLDHRDGIWTIIDDIDADEIEIPLGWVTFPGRANRPEGAPPVALHPSLHFNKPPKPYLLRRNFLPTESKANWLDMNNPAERLFVEEFGMDVSRTRLEEKAVSYYESNHEFHLRCIAYGTQLHDIFMEATAQVIESDEKLRLFAIPEEFWPRIRHSWKYQQTYISGRFDFAFNNETGEVKCFEYNADSASTLLECGRIQQKWAESVGLDKQGTRGSGFAVERNLKMAWANSGATGRVHFCVDEEKEEQYTALYCMQAAEAAGLEGKLCVLFDEFHFDDNGHVVDSDGVRVRNVWKTWMWESAITDYYAAREERGENWKPSPKEKVRLCDLLLGDDWEILYFEPMWKVIPSNKAILPMIYHNHPEHPAILKAEYELTDELRKHGYAKKPIVGRVGSNVTITSGDGEVHAESGGNYGKRNMIYQQLFELKKQDDYYAIIGGWMIGDAFSGTGIREDKSVITGVDSPFAAIRIKTDKLPHPVTHKDIDEMAEDE</sequence>
<comment type="similarity">
    <text evidence="1">In the C-terminal section; belongs to the glutathionylspermidine synthase preATP-grasp family.</text>
</comment>
<dbReference type="VEuPathDB" id="TriTrypDB:LdBPK_271770.1"/>
<dbReference type="FunFam" id="3.30.1490.330:FF:000001">
    <property type="entry name" value="Bifunctional glutathionylspermidine synthetase/amidase"/>
    <property type="match status" value="1"/>
</dbReference>
<keyword evidence="3" id="KW-0479">Metal-binding</keyword>
<accession>A0A3Q8IGF4</accession>
<evidence type="ECO:0000256" key="1">
    <source>
        <dbReference type="ARBA" id="ARBA00008227"/>
    </source>
</evidence>
<dbReference type="SUPFAM" id="SSF52440">
    <property type="entry name" value="PreATP-grasp domain"/>
    <property type="match status" value="1"/>
</dbReference>
<dbReference type="Pfam" id="PF05257">
    <property type="entry name" value="CHAP"/>
    <property type="match status" value="1"/>
</dbReference>
<evidence type="ECO:0000256" key="6">
    <source>
        <dbReference type="ARBA" id="ARBA00022842"/>
    </source>
</evidence>
<dbReference type="Gene3D" id="3.30.1490.330">
    <property type="match status" value="1"/>
</dbReference>
<proteinExistence type="inferred from homology"/>
<dbReference type="EC" id="6.3.1.9" evidence="8"/>
<dbReference type="AlphaFoldDB" id="A0A3Q8IGF4"/>
<evidence type="ECO:0000259" key="7">
    <source>
        <dbReference type="PROSITE" id="PS50911"/>
    </source>
</evidence>
<dbReference type="EMBL" id="CP029526">
    <property type="protein sequence ID" value="AYU80077.1"/>
    <property type="molecule type" value="Genomic_DNA"/>
</dbReference>
<dbReference type="OrthoDB" id="64566at2759"/>
<gene>
    <name evidence="8" type="ORF">LdCL_270024900</name>
</gene>
<name>A0A3Q8IGF4_LEIDO</name>
<dbReference type="PROSITE" id="PS50911">
    <property type="entry name" value="CHAP"/>
    <property type="match status" value="1"/>
</dbReference>